<proteinExistence type="inferred from homology"/>
<dbReference type="PROSITE" id="PS50905">
    <property type="entry name" value="FERRITIN_LIKE"/>
    <property type="match status" value="1"/>
</dbReference>
<keyword evidence="9" id="KW-0963">Cytoplasm</keyword>
<dbReference type="InterPro" id="IPR041719">
    <property type="entry name" value="Ferritin_prok"/>
</dbReference>
<dbReference type="EC" id="1.16.3.2" evidence="9"/>
<keyword evidence="5" id="KW-0560">Oxidoreductase</keyword>
<dbReference type="Gene3D" id="1.20.1260.10">
    <property type="match status" value="1"/>
</dbReference>
<gene>
    <name evidence="11" type="ORF">CE91St55_25920</name>
</gene>
<keyword evidence="3 9" id="KW-0409">Iron storage</keyword>
<keyword evidence="4 8" id="KW-0479">Metal-binding</keyword>
<sequence>MGRKEPGSGLLRTRERGIAMLDKKVAELINVQVNKEFYSAYLYLDFANYYREAELNGFANWYQVQAQEERDHAMLFMQYLQNNSGKVTLEAIDKPDKQFEDFGGPLKAGLEHEIYVTGLIHAIYDAAYSVKDFRTMQFLDWFVKEQGEEEKNADNLVKRFELFGHDPKGLYMLDSEMAARVYNAPSLVL</sequence>
<dbReference type="InterPro" id="IPR001519">
    <property type="entry name" value="Ferritin"/>
</dbReference>
<dbReference type="InterPro" id="IPR008331">
    <property type="entry name" value="Ferritin_DPS_dom"/>
</dbReference>
<evidence type="ECO:0000256" key="1">
    <source>
        <dbReference type="ARBA" id="ARBA00002485"/>
    </source>
</evidence>
<dbReference type="Proteomes" id="UP001055091">
    <property type="component" value="Unassembled WGS sequence"/>
</dbReference>
<evidence type="ECO:0000256" key="7">
    <source>
        <dbReference type="ARBA" id="ARBA00048035"/>
    </source>
</evidence>
<reference evidence="11" key="1">
    <citation type="submission" date="2022-01" db="EMBL/GenBank/DDBJ databases">
        <title>Novel bile acid biosynthetic pathways are enriched in the microbiome of centenarians.</title>
        <authorList>
            <person name="Sato Y."/>
            <person name="Atarashi K."/>
            <person name="Plichta R.D."/>
            <person name="Arai Y."/>
            <person name="Sasajima S."/>
            <person name="Kearney M.S."/>
            <person name="Suda W."/>
            <person name="Takeshita K."/>
            <person name="Sasaki T."/>
            <person name="Okamoto S."/>
            <person name="Skelly N.A."/>
            <person name="Okamura Y."/>
            <person name="Vlamakis H."/>
            <person name="Li Y."/>
            <person name="Tanoue T."/>
            <person name="Takei H."/>
            <person name="Nittono H."/>
            <person name="Narushima S."/>
            <person name="Irie J."/>
            <person name="Itoh H."/>
            <person name="Moriya K."/>
            <person name="Sugiura Y."/>
            <person name="Suematsu M."/>
            <person name="Moritoki N."/>
            <person name="Shibata S."/>
            <person name="Littman R.D."/>
            <person name="Fischbach A.M."/>
            <person name="Uwamino Y."/>
            <person name="Inoue T."/>
            <person name="Honda A."/>
            <person name="Hattori M."/>
            <person name="Murai T."/>
            <person name="Xavier J.R."/>
            <person name="Hirose N."/>
            <person name="Honda K."/>
        </authorList>
    </citation>
    <scope>NUCLEOTIDE SEQUENCE</scope>
    <source>
        <strain evidence="11">CE91-St55</strain>
    </source>
</reference>
<accession>A0AA37N7E2</accession>
<comment type="catalytic activity">
    <reaction evidence="7 9">
        <text>4 Fe(2+) + O2 + 6 H2O = 4 iron(III) oxide-hydroxide + 12 H(+)</text>
        <dbReference type="Rhea" id="RHEA:11972"/>
        <dbReference type="ChEBI" id="CHEBI:15377"/>
        <dbReference type="ChEBI" id="CHEBI:15378"/>
        <dbReference type="ChEBI" id="CHEBI:15379"/>
        <dbReference type="ChEBI" id="CHEBI:29033"/>
        <dbReference type="ChEBI" id="CHEBI:78619"/>
        <dbReference type="EC" id="1.16.3.2"/>
    </reaction>
</comment>
<feature type="domain" description="Ferritin-like diiron" evidence="10">
    <location>
        <begin position="19"/>
        <end position="164"/>
    </location>
</feature>
<dbReference type="GO" id="GO:0008198">
    <property type="term" value="F:ferrous iron binding"/>
    <property type="evidence" value="ECO:0007669"/>
    <property type="project" value="TreeGrafter"/>
</dbReference>
<evidence type="ECO:0000259" key="10">
    <source>
        <dbReference type="PROSITE" id="PS50905"/>
    </source>
</evidence>
<dbReference type="GO" id="GO:0006879">
    <property type="term" value="P:intracellular iron ion homeostasis"/>
    <property type="evidence" value="ECO:0007669"/>
    <property type="project" value="UniProtKB-KW"/>
</dbReference>
<evidence type="ECO:0000313" key="11">
    <source>
        <dbReference type="EMBL" id="GKH00611.1"/>
    </source>
</evidence>
<evidence type="ECO:0000256" key="9">
    <source>
        <dbReference type="RuleBase" id="RU361145"/>
    </source>
</evidence>
<dbReference type="EMBL" id="BQNJ01000001">
    <property type="protein sequence ID" value="GKH00611.1"/>
    <property type="molecule type" value="Genomic_DNA"/>
</dbReference>
<feature type="binding site" evidence="8">
    <location>
        <position position="146"/>
    </location>
    <ligand>
        <name>Fe cation</name>
        <dbReference type="ChEBI" id="CHEBI:24875"/>
        <label>1</label>
    </ligand>
</feature>
<dbReference type="CDD" id="cd01055">
    <property type="entry name" value="Nonheme_Ferritin"/>
    <property type="match status" value="1"/>
</dbReference>
<dbReference type="SUPFAM" id="SSF47240">
    <property type="entry name" value="Ferritin-like"/>
    <property type="match status" value="1"/>
</dbReference>
<comment type="function">
    <text evidence="1 9">Iron-storage protein.</text>
</comment>
<dbReference type="GO" id="GO:0008199">
    <property type="term" value="F:ferric iron binding"/>
    <property type="evidence" value="ECO:0007669"/>
    <property type="project" value="InterPro"/>
</dbReference>
<dbReference type="GO" id="GO:0006826">
    <property type="term" value="P:iron ion transport"/>
    <property type="evidence" value="ECO:0007669"/>
    <property type="project" value="InterPro"/>
</dbReference>
<evidence type="ECO:0000256" key="8">
    <source>
        <dbReference type="PIRSR" id="PIRSR601519-1"/>
    </source>
</evidence>
<dbReference type="InterPro" id="IPR009040">
    <property type="entry name" value="Ferritin-like_diiron"/>
</dbReference>
<feature type="binding site" evidence="8">
    <location>
        <position position="113"/>
    </location>
    <ligand>
        <name>Fe cation</name>
        <dbReference type="ChEBI" id="CHEBI:24875"/>
        <label>1</label>
    </ligand>
</feature>
<dbReference type="AlphaFoldDB" id="A0AA37N7E2"/>
<dbReference type="PANTHER" id="PTHR11431:SF127">
    <property type="entry name" value="BACTERIAL NON-HEME FERRITIN"/>
    <property type="match status" value="1"/>
</dbReference>
<evidence type="ECO:0000256" key="4">
    <source>
        <dbReference type="ARBA" id="ARBA00022723"/>
    </source>
</evidence>
<protein>
    <recommendedName>
        <fullName evidence="9">Ferritin</fullName>
        <ecNumber evidence="9">1.16.3.2</ecNumber>
    </recommendedName>
</protein>
<dbReference type="PANTHER" id="PTHR11431">
    <property type="entry name" value="FERRITIN"/>
    <property type="match status" value="1"/>
</dbReference>
<evidence type="ECO:0000256" key="6">
    <source>
        <dbReference type="ARBA" id="ARBA00023004"/>
    </source>
</evidence>
<feature type="binding site" evidence="8">
    <location>
        <position position="72"/>
    </location>
    <ligand>
        <name>Fe cation</name>
        <dbReference type="ChEBI" id="CHEBI:24875"/>
        <label>1</label>
    </ligand>
</feature>
<feature type="binding site" evidence="8">
    <location>
        <position position="69"/>
    </location>
    <ligand>
        <name>Fe cation</name>
        <dbReference type="ChEBI" id="CHEBI:24875"/>
        <label>1</label>
    </ligand>
</feature>
<dbReference type="InterPro" id="IPR009078">
    <property type="entry name" value="Ferritin-like_SF"/>
</dbReference>
<evidence type="ECO:0000256" key="5">
    <source>
        <dbReference type="ARBA" id="ARBA00023002"/>
    </source>
</evidence>
<dbReference type="InterPro" id="IPR012347">
    <property type="entry name" value="Ferritin-like"/>
</dbReference>
<comment type="subcellular location">
    <subcellularLocation>
        <location evidence="9">Cytoplasm</location>
    </subcellularLocation>
</comment>
<feature type="binding site" evidence="8">
    <location>
        <position position="36"/>
    </location>
    <ligand>
        <name>Fe cation</name>
        <dbReference type="ChEBI" id="CHEBI:24875"/>
        <label>1</label>
    </ligand>
</feature>
<comment type="similarity">
    <text evidence="2 9">Belongs to the ferritin family. Prokaryotic subfamily.</text>
</comment>
<evidence type="ECO:0000256" key="2">
    <source>
        <dbReference type="ARBA" id="ARBA00006950"/>
    </source>
</evidence>
<dbReference type="FunFam" id="1.20.1260.10:FF:000001">
    <property type="entry name" value="Non-heme ferritin"/>
    <property type="match status" value="1"/>
</dbReference>
<name>A0AA37N7E2_9FIRM</name>
<evidence type="ECO:0000313" key="12">
    <source>
        <dbReference type="Proteomes" id="UP001055091"/>
    </source>
</evidence>
<dbReference type="Pfam" id="PF00210">
    <property type="entry name" value="Ferritin"/>
    <property type="match status" value="1"/>
</dbReference>
<dbReference type="GO" id="GO:0042802">
    <property type="term" value="F:identical protein binding"/>
    <property type="evidence" value="ECO:0007669"/>
    <property type="project" value="UniProtKB-ARBA"/>
</dbReference>
<dbReference type="GO" id="GO:0004322">
    <property type="term" value="F:ferroxidase activity"/>
    <property type="evidence" value="ECO:0007669"/>
    <property type="project" value="TreeGrafter"/>
</dbReference>
<evidence type="ECO:0000256" key="3">
    <source>
        <dbReference type="ARBA" id="ARBA00022434"/>
    </source>
</evidence>
<keyword evidence="6 8" id="KW-0408">Iron</keyword>
<organism evidence="11 12">
    <name type="scientific">Hungatella hathewayi</name>
    <dbReference type="NCBI Taxonomy" id="154046"/>
    <lineage>
        <taxon>Bacteria</taxon>
        <taxon>Bacillati</taxon>
        <taxon>Bacillota</taxon>
        <taxon>Clostridia</taxon>
        <taxon>Lachnospirales</taxon>
        <taxon>Lachnospiraceae</taxon>
        <taxon>Hungatella</taxon>
    </lineage>
</organism>
<dbReference type="GO" id="GO:0005829">
    <property type="term" value="C:cytosol"/>
    <property type="evidence" value="ECO:0007669"/>
    <property type="project" value="TreeGrafter"/>
</dbReference>
<comment type="caution">
    <text evidence="11">The sequence shown here is derived from an EMBL/GenBank/DDBJ whole genome shotgun (WGS) entry which is preliminary data.</text>
</comment>